<gene>
    <name evidence="1" type="ORF">M9H77_05868</name>
</gene>
<name>A0ACC0BQI5_CATRO</name>
<comment type="caution">
    <text evidence="1">The sequence shown here is derived from an EMBL/GenBank/DDBJ whole genome shotgun (WGS) entry which is preliminary data.</text>
</comment>
<evidence type="ECO:0000313" key="2">
    <source>
        <dbReference type="Proteomes" id="UP001060085"/>
    </source>
</evidence>
<organism evidence="1 2">
    <name type="scientific">Catharanthus roseus</name>
    <name type="common">Madagascar periwinkle</name>
    <name type="synonym">Vinca rosea</name>
    <dbReference type="NCBI Taxonomy" id="4058"/>
    <lineage>
        <taxon>Eukaryota</taxon>
        <taxon>Viridiplantae</taxon>
        <taxon>Streptophyta</taxon>
        <taxon>Embryophyta</taxon>
        <taxon>Tracheophyta</taxon>
        <taxon>Spermatophyta</taxon>
        <taxon>Magnoliopsida</taxon>
        <taxon>eudicotyledons</taxon>
        <taxon>Gunneridae</taxon>
        <taxon>Pentapetalae</taxon>
        <taxon>asterids</taxon>
        <taxon>lamiids</taxon>
        <taxon>Gentianales</taxon>
        <taxon>Apocynaceae</taxon>
        <taxon>Rauvolfioideae</taxon>
        <taxon>Vinceae</taxon>
        <taxon>Catharanthinae</taxon>
        <taxon>Catharanthus</taxon>
    </lineage>
</organism>
<dbReference type="EMBL" id="CM044702">
    <property type="protein sequence ID" value="KAI5674918.1"/>
    <property type="molecule type" value="Genomic_DNA"/>
</dbReference>
<proteinExistence type="predicted"/>
<sequence>MLRSHCLAMPAGKLNVYLYMIAFTNLVPSINSYGDQIVVQRFTNRKEAESCCLLSTSRAFIAPFCNFLSFVRPRGCKKRERGGYLAGVVSVVYHEVPMDKGTSESSLLGAGSPLPSIPLHSIVSYCTPYKW</sequence>
<dbReference type="Proteomes" id="UP001060085">
    <property type="component" value="Linkage Group LG02"/>
</dbReference>
<keyword evidence="2" id="KW-1185">Reference proteome</keyword>
<reference evidence="2" key="1">
    <citation type="journal article" date="2023" name="Nat. Plants">
        <title>Single-cell RNA sequencing provides a high-resolution roadmap for understanding the multicellular compartmentation of specialized metabolism.</title>
        <authorList>
            <person name="Sun S."/>
            <person name="Shen X."/>
            <person name="Li Y."/>
            <person name="Li Y."/>
            <person name="Wang S."/>
            <person name="Li R."/>
            <person name="Zhang H."/>
            <person name="Shen G."/>
            <person name="Guo B."/>
            <person name="Wei J."/>
            <person name="Xu J."/>
            <person name="St-Pierre B."/>
            <person name="Chen S."/>
            <person name="Sun C."/>
        </authorList>
    </citation>
    <scope>NUCLEOTIDE SEQUENCE [LARGE SCALE GENOMIC DNA]</scope>
</reference>
<protein>
    <submittedName>
        <fullName evidence="1">Uncharacterized protein</fullName>
    </submittedName>
</protein>
<evidence type="ECO:0000313" key="1">
    <source>
        <dbReference type="EMBL" id="KAI5674918.1"/>
    </source>
</evidence>
<accession>A0ACC0BQI5</accession>